<dbReference type="OrthoDB" id="582306at2"/>
<dbReference type="Proteomes" id="UP000468735">
    <property type="component" value="Unassembled WGS sequence"/>
</dbReference>
<dbReference type="RefSeq" id="WP_151562450.1">
    <property type="nucleotide sequence ID" value="NZ_WBMT01000009.1"/>
</dbReference>
<organism evidence="2 3">
    <name type="scientific">Actinomadura rudentiformis</name>
    <dbReference type="NCBI Taxonomy" id="359158"/>
    <lineage>
        <taxon>Bacteria</taxon>
        <taxon>Bacillati</taxon>
        <taxon>Actinomycetota</taxon>
        <taxon>Actinomycetes</taxon>
        <taxon>Streptosporangiales</taxon>
        <taxon>Thermomonosporaceae</taxon>
        <taxon>Actinomadura</taxon>
    </lineage>
</organism>
<comment type="caution">
    <text evidence="2">The sequence shown here is derived from an EMBL/GenBank/DDBJ whole genome shotgun (WGS) entry which is preliminary data.</text>
</comment>
<keyword evidence="1" id="KW-0812">Transmembrane</keyword>
<evidence type="ECO:0000313" key="3">
    <source>
        <dbReference type="Proteomes" id="UP000468735"/>
    </source>
</evidence>
<keyword evidence="3" id="KW-1185">Reference proteome</keyword>
<dbReference type="AlphaFoldDB" id="A0A6H9YQU0"/>
<proteinExistence type="predicted"/>
<accession>A0A6H9YQU0</accession>
<sequence length="134" mass="15287">MTQIASTRRPWLRFTRHYIEMIIAMFVGMGVLGVLFAVAGLDFSFERDPELAYLLMAFNMSVGMAVIMRFRRHSWPATLEMCGAMFAPVVPLFPLLWLNVIDGETVMLVAHVAMFPLMLGIMFWRRTEYTGCAA</sequence>
<feature type="transmembrane region" description="Helical" evidence="1">
    <location>
        <begin position="82"/>
        <end position="100"/>
    </location>
</feature>
<feature type="transmembrane region" description="Helical" evidence="1">
    <location>
        <begin position="106"/>
        <end position="124"/>
    </location>
</feature>
<keyword evidence="1" id="KW-1133">Transmembrane helix</keyword>
<evidence type="ECO:0000256" key="1">
    <source>
        <dbReference type="SAM" id="Phobius"/>
    </source>
</evidence>
<keyword evidence="1" id="KW-0472">Membrane</keyword>
<evidence type="ECO:0000313" key="2">
    <source>
        <dbReference type="EMBL" id="KAB2347518.1"/>
    </source>
</evidence>
<feature type="transmembrane region" description="Helical" evidence="1">
    <location>
        <begin position="21"/>
        <end position="39"/>
    </location>
</feature>
<gene>
    <name evidence="2" type="ORF">F8566_21230</name>
</gene>
<feature type="transmembrane region" description="Helical" evidence="1">
    <location>
        <begin position="51"/>
        <end position="70"/>
    </location>
</feature>
<reference evidence="2 3" key="1">
    <citation type="submission" date="2019-09" db="EMBL/GenBank/DDBJ databases">
        <title>Actinomadura physcomitrii sp. nov., a novel actinomycete isolated from moss [Physcomitrium sphaericum (Ludw) Fuernr].</title>
        <authorList>
            <person name="Zhuang X."/>
            <person name="Liu C."/>
        </authorList>
    </citation>
    <scope>NUCLEOTIDE SEQUENCE [LARGE SCALE GENOMIC DNA]</scope>
    <source>
        <strain evidence="2 3">HMC1</strain>
    </source>
</reference>
<dbReference type="EMBL" id="WBMT01000009">
    <property type="protein sequence ID" value="KAB2347518.1"/>
    <property type="molecule type" value="Genomic_DNA"/>
</dbReference>
<protein>
    <recommendedName>
        <fullName evidence="4">Flagellar biosynthetic protein FliP</fullName>
    </recommendedName>
</protein>
<evidence type="ECO:0008006" key="4">
    <source>
        <dbReference type="Google" id="ProtNLM"/>
    </source>
</evidence>
<name>A0A6H9YQU0_9ACTN</name>